<dbReference type="Gene3D" id="3.40.50.1820">
    <property type="entry name" value="alpha/beta hydrolase"/>
    <property type="match status" value="1"/>
</dbReference>
<dbReference type="Pfam" id="PF00561">
    <property type="entry name" value="Abhydrolase_1"/>
    <property type="match status" value="1"/>
</dbReference>
<dbReference type="InterPro" id="IPR000073">
    <property type="entry name" value="AB_hydrolase_1"/>
</dbReference>
<keyword evidence="3" id="KW-1185">Reference proteome</keyword>
<dbReference type="Proteomes" id="UP000075714">
    <property type="component" value="Unassembled WGS sequence"/>
</dbReference>
<accession>A0A150G890</accession>
<evidence type="ECO:0000259" key="1">
    <source>
        <dbReference type="Pfam" id="PF00561"/>
    </source>
</evidence>
<dbReference type="SUPFAM" id="SSF53474">
    <property type="entry name" value="alpha/beta-Hydrolases"/>
    <property type="match status" value="1"/>
</dbReference>
<organism evidence="2 3">
    <name type="scientific">Gonium pectorale</name>
    <name type="common">Green alga</name>
    <dbReference type="NCBI Taxonomy" id="33097"/>
    <lineage>
        <taxon>Eukaryota</taxon>
        <taxon>Viridiplantae</taxon>
        <taxon>Chlorophyta</taxon>
        <taxon>core chlorophytes</taxon>
        <taxon>Chlorophyceae</taxon>
        <taxon>CS clade</taxon>
        <taxon>Chlamydomonadales</taxon>
        <taxon>Volvocaceae</taxon>
        <taxon>Gonium</taxon>
    </lineage>
</organism>
<comment type="caution">
    <text evidence="2">The sequence shown here is derived from an EMBL/GenBank/DDBJ whole genome shotgun (WGS) entry which is preliminary data.</text>
</comment>
<name>A0A150G890_GONPE</name>
<reference evidence="3" key="1">
    <citation type="journal article" date="2016" name="Nat. Commun.">
        <title>The Gonium pectorale genome demonstrates co-option of cell cycle regulation during the evolution of multicellularity.</title>
        <authorList>
            <person name="Hanschen E.R."/>
            <person name="Marriage T.N."/>
            <person name="Ferris P.J."/>
            <person name="Hamaji T."/>
            <person name="Toyoda A."/>
            <person name="Fujiyama A."/>
            <person name="Neme R."/>
            <person name="Noguchi H."/>
            <person name="Minakuchi Y."/>
            <person name="Suzuki M."/>
            <person name="Kawai-Toyooka H."/>
            <person name="Smith D.R."/>
            <person name="Sparks H."/>
            <person name="Anderson J."/>
            <person name="Bakaric R."/>
            <person name="Luria V."/>
            <person name="Karger A."/>
            <person name="Kirschner M.W."/>
            <person name="Durand P.M."/>
            <person name="Michod R.E."/>
            <person name="Nozaki H."/>
            <person name="Olson B.J."/>
        </authorList>
    </citation>
    <scope>NUCLEOTIDE SEQUENCE [LARGE SCALE GENOMIC DNA]</scope>
    <source>
        <strain evidence="3">NIES-2863</strain>
    </source>
</reference>
<gene>
    <name evidence="2" type="ORF">GPECTOR_47g351</name>
</gene>
<dbReference type="STRING" id="33097.A0A150G890"/>
<sequence>MQCLDVACHDLGGRGPTLLMLHANGFHGRTFLPMLPTLAPHFHCLALDLPGHGDAPAPEGPFYAEDLLAAVRRFVEERGLLGCYCLGHSLGGVMAALLQLERPGTFKWVGPWRGLERPGIAEWVGSVQWGDDGA</sequence>
<dbReference type="PANTHER" id="PTHR43798">
    <property type="entry name" value="MONOACYLGLYCEROL LIPASE"/>
    <property type="match status" value="1"/>
</dbReference>
<protein>
    <recommendedName>
        <fullName evidence="1">AB hydrolase-1 domain-containing protein</fullName>
    </recommendedName>
</protein>
<dbReference type="EMBL" id="LSYV01000048">
    <property type="protein sequence ID" value="KXZ46076.1"/>
    <property type="molecule type" value="Genomic_DNA"/>
</dbReference>
<dbReference type="AlphaFoldDB" id="A0A150G890"/>
<dbReference type="OrthoDB" id="550291at2759"/>
<feature type="domain" description="AB hydrolase-1" evidence="1">
    <location>
        <begin position="16"/>
        <end position="100"/>
    </location>
</feature>
<dbReference type="InterPro" id="IPR050266">
    <property type="entry name" value="AB_hydrolase_sf"/>
</dbReference>
<evidence type="ECO:0000313" key="2">
    <source>
        <dbReference type="EMBL" id="KXZ46076.1"/>
    </source>
</evidence>
<proteinExistence type="predicted"/>
<dbReference type="InterPro" id="IPR029058">
    <property type="entry name" value="AB_hydrolase_fold"/>
</dbReference>
<evidence type="ECO:0000313" key="3">
    <source>
        <dbReference type="Proteomes" id="UP000075714"/>
    </source>
</evidence>